<proteinExistence type="predicted"/>
<evidence type="ECO:0000313" key="1">
    <source>
        <dbReference type="EMBL" id="ETI38294.1"/>
    </source>
</evidence>
<gene>
    <name evidence="1" type="ORF">F443_15894</name>
</gene>
<organism evidence="1 2">
    <name type="scientific">Phytophthora nicotianae P1569</name>
    <dbReference type="NCBI Taxonomy" id="1317065"/>
    <lineage>
        <taxon>Eukaryota</taxon>
        <taxon>Sar</taxon>
        <taxon>Stramenopiles</taxon>
        <taxon>Oomycota</taxon>
        <taxon>Peronosporomycetes</taxon>
        <taxon>Peronosporales</taxon>
        <taxon>Peronosporaceae</taxon>
        <taxon>Phytophthora</taxon>
    </lineage>
</organism>
<dbReference type="HOGENOM" id="CLU_2946692_0_0_1"/>
<name>V9EGJ6_PHYNI</name>
<sequence length="60" mass="6619">MKRVQIWMKAAKRGFSIWVVKLSSVERPACPLDARPMVSAMAFAIEHAPLAVSTFLVAFG</sequence>
<dbReference type="EMBL" id="ANIZ01002770">
    <property type="protein sequence ID" value="ETI38294.1"/>
    <property type="molecule type" value="Genomic_DNA"/>
</dbReference>
<protein>
    <submittedName>
        <fullName evidence="1">Uncharacterized protein</fullName>
    </submittedName>
</protein>
<accession>V9EGJ6</accession>
<dbReference type="AlphaFoldDB" id="V9EGJ6"/>
<dbReference type="Proteomes" id="UP000018721">
    <property type="component" value="Unassembled WGS sequence"/>
</dbReference>
<keyword evidence="2" id="KW-1185">Reference proteome</keyword>
<evidence type="ECO:0000313" key="2">
    <source>
        <dbReference type="Proteomes" id="UP000018721"/>
    </source>
</evidence>
<comment type="caution">
    <text evidence="1">The sequence shown here is derived from an EMBL/GenBank/DDBJ whole genome shotgun (WGS) entry which is preliminary data.</text>
</comment>
<reference evidence="1 2" key="1">
    <citation type="submission" date="2013-11" db="EMBL/GenBank/DDBJ databases">
        <title>The Genome Sequence of Phytophthora parasitica P1569.</title>
        <authorList>
            <consortium name="The Broad Institute Genomics Platform"/>
            <person name="Russ C."/>
            <person name="Tyler B."/>
            <person name="Panabieres F."/>
            <person name="Shan W."/>
            <person name="Tripathy S."/>
            <person name="Grunwald N."/>
            <person name="Machado M."/>
            <person name="Johnson C.S."/>
            <person name="Arredondo F."/>
            <person name="Hong C."/>
            <person name="Coffey M."/>
            <person name="Young S.K."/>
            <person name="Zeng Q."/>
            <person name="Gargeya S."/>
            <person name="Fitzgerald M."/>
            <person name="Abouelleil A."/>
            <person name="Alvarado L."/>
            <person name="Chapman S.B."/>
            <person name="Gainer-Dewar J."/>
            <person name="Goldberg J."/>
            <person name="Griggs A."/>
            <person name="Gujja S."/>
            <person name="Hansen M."/>
            <person name="Howarth C."/>
            <person name="Imamovic A."/>
            <person name="Ireland A."/>
            <person name="Larimer J."/>
            <person name="McCowan C."/>
            <person name="Murphy C."/>
            <person name="Pearson M."/>
            <person name="Poon T.W."/>
            <person name="Priest M."/>
            <person name="Roberts A."/>
            <person name="Saif S."/>
            <person name="Shea T."/>
            <person name="Sykes S."/>
            <person name="Wortman J."/>
            <person name="Nusbaum C."/>
            <person name="Birren B."/>
        </authorList>
    </citation>
    <scope>NUCLEOTIDE SEQUENCE [LARGE SCALE GENOMIC DNA]</scope>
    <source>
        <strain evidence="1 2">P1569</strain>
    </source>
</reference>